<reference evidence="13" key="1">
    <citation type="journal article" date="2013" name="Genome Biol. Evol.">
        <title>Punctuated emergences of genetic and phenotypic innovations in eumetazoan, bilaterian, euteleostome, and hominidae ancestors.</title>
        <authorList>
            <person name="Wenger Y."/>
            <person name="Galliot B."/>
        </authorList>
    </citation>
    <scope>NUCLEOTIDE SEQUENCE</scope>
    <source>
        <tissue evidence="13">Whole animals</tissue>
    </source>
</reference>
<evidence type="ECO:0000256" key="3">
    <source>
        <dbReference type="ARBA" id="ARBA00022801"/>
    </source>
</evidence>
<sequence length="718" mass="80170">MATRDLVLSCISKSKILKWHVKPNDSVKKDNIIATYVFTEKIPDSSSFIVQRKLKAKFNGKVVDLSVKPNEDVSRGQVVARLIQQDCEHSTLMKDMCCDCGADLRKEAGIPGNLVEATTASVPVVHNILELKVSVEEAEKLAKYDEQQLLRARKLVLVVDLDMTLIHTTVEPTPKNTKDVFSFKLPGHQYEYHTKLRPGARKFLESISKFYELHIFTMGSRLYAHTVAKCLDPDGKFFAHRIRSRDEFINSFSKFHDLKALFPCGDHMVCIIDDREDVWNYAPNLITVKPYKFFKGGDDINDPFQSPGLSVNSEVCEKKVADDNQMKDSCDEKIKTANTTADEDPALCSVSSEKNDSNKKISLIESSSNENTLDKANGVENRTDNDDYLFYLDEILERVHYSFYSTLDAVKAKGGAASKDTEITKFCTFGTMNPDIRVILPELRRQTLKGCNIVFTGVIPTNCPLEKSKAWKTAVSLGARVTSEVVGKEEDGLRTTHVVAARHGTHKAHKAYKSPDINLVNPNWLWCSSERWEWAEESIFPVPVVENGTPGSSRQVTPQHNSFESFGKAHSKKKLSPLAEEGFEMPKDNTNLVNSNHPLSSLSKSDIDEMDKEVNELMSIDDDSNSSCAENKFVCLSDPGKRKRPVSDDLNLTYLSKKLLKSVGDNDGEDEDITDHSSSSSNEDDYSSSSSSSSSDSDSSSENGDQLRTLLDADMVEC</sequence>
<dbReference type="GO" id="GO:0005634">
    <property type="term" value="C:nucleus"/>
    <property type="evidence" value="ECO:0007669"/>
    <property type="project" value="UniProtKB-SubCell"/>
</dbReference>
<dbReference type="PROSITE" id="PS50172">
    <property type="entry name" value="BRCT"/>
    <property type="match status" value="1"/>
</dbReference>
<dbReference type="InterPro" id="IPR011947">
    <property type="entry name" value="FCP1_euk"/>
</dbReference>
<feature type="domain" description="BRCT" evidence="11">
    <location>
        <begin position="443"/>
        <end position="542"/>
    </location>
</feature>
<dbReference type="Gene3D" id="3.40.50.1000">
    <property type="entry name" value="HAD superfamily/HAD-like"/>
    <property type="match status" value="1"/>
</dbReference>
<dbReference type="PROSITE" id="PS50969">
    <property type="entry name" value="FCP1"/>
    <property type="match status" value="1"/>
</dbReference>
<keyword evidence="5 9" id="KW-0539">Nucleus</keyword>
<comment type="function">
    <text evidence="9">This promotes the activity of RNA polymerase II.</text>
</comment>
<dbReference type="PANTHER" id="PTHR23081:SF36">
    <property type="entry name" value="RNA POLYMERASE II SUBUNIT A C-TERMINAL DOMAIN PHOSPHATASE"/>
    <property type="match status" value="1"/>
</dbReference>
<evidence type="ECO:0000259" key="11">
    <source>
        <dbReference type="PROSITE" id="PS50172"/>
    </source>
</evidence>
<feature type="domain" description="FCP1 homology" evidence="12">
    <location>
        <begin position="150"/>
        <end position="312"/>
    </location>
</feature>
<dbReference type="SMART" id="SM00577">
    <property type="entry name" value="CPDc"/>
    <property type="match status" value="1"/>
</dbReference>
<dbReference type="SMART" id="SM00292">
    <property type="entry name" value="BRCT"/>
    <property type="match status" value="1"/>
</dbReference>
<evidence type="ECO:0000256" key="9">
    <source>
        <dbReference type="RuleBase" id="RU366066"/>
    </source>
</evidence>
<evidence type="ECO:0000256" key="7">
    <source>
        <dbReference type="ARBA" id="ARBA00047761"/>
    </source>
</evidence>
<evidence type="ECO:0000256" key="8">
    <source>
        <dbReference type="ARBA" id="ARBA00048336"/>
    </source>
</evidence>
<dbReference type="InterPro" id="IPR011053">
    <property type="entry name" value="Single_hybrid_motif"/>
</dbReference>
<evidence type="ECO:0000256" key="5">
    <source>
        <dbReference type="ARBA" id="ARBA00023242"/>
    </source>
</evidence>
<evidence type="ECO:0000256" key="2">
    <source>
        <dbReference type="ARBA" id="ARBA00013081"/>
    </source>
</evidence>
<dbReference type="InterPro" id="IPR001357">
    <property type="entry name" value="BRCT_dom"/>
</dbReference>
<comment type="catalytic activity">
    <reaction evidence="8 9">
        <text>O-phospho-L-threonyl-[protein] + H2O = L-threonyl-[protein] + phosphate</text>
        <dbReference type="Rhea" id="RHEA:47004"/>
        <dbReference type="Rhea" id="RHEA-COMP:11060"/>
        <dbReference type="Rhea" id="RHEA-COMP:11605"/>
        <dbReference type="ChEBI" id="CHEBI:15377"/>
        <dbReference type="ChEBI" id="CHEBI:30013"/>
        <dbReference type="ChEBI" id="CHEBI:43474"/>
        <dbReference type="ChEBI" id="CHEBI:61977"/>
        <dbReference type="EC" id="3.1.3.16"/>
    </reaction>
</comment>
<dbReference type="GO" id="GO:0008420">
    <property type="term" value="F:RNA polymerase II CTD heptapeptide repeat phosphatase activity"/>
    <property type="evidence" value="ECO:0007669"/>
    <property type="project" value="UniProtKB-UniRule"/>
</dbReference>
<evidence type="ECO:0000259" key="12">
    <source>
        <dbReference type="PROSITE" id="PS50969"/>
    </source>
</evidence>
<dbReference type="InterPro" id="IPR036412">
    <property type="entry name" value="HAD-like_sf"/>
</dbReference>
<feature type="region of interest" description="Disordered" evidence="10">
    <location>
        <begin position="662"/>
        <end position="718"/>
    </location>
</feature>
<dbReference type="OMA" id="DQTVIHC"/>
<evidence type="ECO:0000256" key="6">
    <source>
        <dbReference type="ARBA" id="ARBA00040602"/>
    </source>
</evidence>
<evidence type="ECO:0000256" key="4">
    <source>
        <dbReference type="ARBA" id="ARBA00022912"/>
    </source>
</evidence>
<evidence type="ECO:0000256" key="10">
    <source>
        <dbReference type="SAM" id="MobiDB-lite"/>
    </source>
</evidence>
<dbReference type="EMBL" id="HAAD01000090">
    <property type="protein sequence ID" value="CDG66322.1"/>
    <property type="molecule type" value="mRNA"/>
</dbReference>
<dbReference type="Gene3D" id="3.40.50.10190">
    <property type="entry name" value="BRCT domain"/>
    <property type="match status" value="1"/>
</dbReference>
<organism evidence="13">
    <name type="scientific">Hydra vulgaris</name>
    <name type="common">Hydra</name>
    <name type="synonym">Hydra attenuata</name>
    <dbReference type="NCBI Taxonomy" id="6087"/>
    <lineage>
        <taxon>Eukaryota</taxon>
        <taxon>Metazoa</taxon>
        <taxon>Cnidaria</taxon>
        <taxon>Hydrozoa</taxon>
        <taxon>Hydroidolina</taxon>
        <taxon>Anthoathecata</taxon>
        <taxon>Aplanulata</taxon>
        <taxon>Hydridae</taxon>
        <taxon>Hydra</taxon>
    </lineage>
</organism>
<dbReference type="SUPFAM" id="SSF56784">
    <property type="entry name" value="HAD-like"/>
    <property type="match status" value="1"/>
</dbReference>
<keyword evidence="3 9" id="KW-0378">Hydrolase</keyword>
<dbReference type="Gene3D" id="2.40.50.100">
    <property type="match status" value="1"/>
</dbReference>
<dbReference type="FunFam" id="3.40.50.10190:FF:000007">
    <property type="entry name" value="RNA polymerase II subunit A C-terminal domain phosphatase"/>
    <property type="match status" value="1"/>
</dbReference>
<dbReference type="NCBIfam" id="TIGR02250">
    <property type="entry name" value="FCP1_euk"/>
    <property type="match status" value="1"/>
</dbReference>
<dbReference type="CDD" id="cd07521">
    <property type="entry name" value="HAD_FCP1-like"/>
    <property type="match status" value="1"/>
</dbReference>
<proteinExistence type="evidence at transcript level"/>
<dbReference type="OrthoDB" id="6019842at2759"/>
<dbReference type="SUPFAM" id="SSF52113">
    <property type="entry name" value="BRCT domain"/>
    <property type="match status" value="1"/>
</dbReference>
<keyword evidence="4" id="KW-0904">Protein phosphatase</keyword>
<dbReference type="PANTHER" id="PTHR23081">
    <property type="entry name" value="RNA POLYMERASE II CTD PHOSPHATASE"/>
    <property type="match status" value="1"/>
</dbReference>
<dbReference type="KEGG" id="hmg:100197996"/>
<evidence type="ECO:0000256" key="1">
    <source>
        <dbReference type="ARBA" id="ARBA00004123"/>
    </source>
</evidence>
<comment type="subcellular location">
    <subcellularLocation>
        <location evidence="1 9">Nucleus</location>
    </subcellularLocation>
</comment>
<accession>T2M2T6</accession>
<feature type="region of interest" description="Disordered" evidence="10">
    <location>
        <begin position="550"/>
        <end position="571"/>
    </location>
</feature>
<gene>
    <name evidence="13" type="primary">CTDP1</name>
</gene>
<dbReference type="EC" id="3.1.3.16" evidence="2 9"/>
<dbReference type="SUPFAM" id="SSF51230">
    <property type="entry name" value="Single hybrid motif"/>
    <property type="match status" value="1"/>
</dbReference>
<dbReference type="AlphaFoldDB" id="T2M2T6"/>
<dbReference type="Gene3D" id="1.10.287.10">
    <property type="entry name" value="S15/NS1, RNA-binding"/>
    <property type="match status" value="1"/>
</dbReference>
<dbReference type="Pfam" id="PF03031">
    <property type="entry name" value="NIF"/>
    <property type="match status" value="1"/>
</dbReference>
<dbReference type="CDD" id="cd06849">
    <property type="entry name" value="lipoyl_domain"/>
    <property type="match status" value="1"/>
</dbReference>
<dbReference type="CDD" id="cd17729">
    <property type="entry name" value="BRCT_CTDP1"/>
    <property type="match status" value="1"/>
</dbReference>
<evidence type="ECO:0000313" key="13">
    <source>
        <dbReference type="EMBL" id="CDG66322.1"/>
    </source>
</evidence>
<comment type="catalytic activity">
    <reaction evidence="7 9">
        <text>O-phospho-L-seryl-[protein] + H2O = L-seryl-[protein] + phosphate</text>
        <dbReference type="Rhea" id="RHEA:20629"/>
        <dbReference type="Rhea" id="RHEA-COMP:9863"/>
        <dbReference type="Rhea" id="RHEA-COMP:11604"/>
        <dbReference type="ChEBI" id="CHEBI:15377"/>
        <dbReference type="ChEBI" id="CHEBI:29999"/>
        <dbReference type="ChEBI" id="CHEBI:43474"/>
        <dbReference type="ChEBI" id="CHEBI:83421"/>
        <dbReference type="EC" id="3.1.3.16"/>
    </reaction>
</comment>
<feature type="compositionally biased region" description="Polar residues" evidence="10">
    <location>
        <begin position="550"/>
        <end position="564"/>
    </location>
</feature>
<dbReference type="InterPro" id="IPR039189">
    <property type="entry name" value="Fcp1"/>
</dbReference>
<name>T2M2T6_HYDVU</name>
<dbReference type="InterPro" id="IPR036420">
    <property type="entry name" value="BRCT_dom_sf"/>
</dbReference>
<protein>
    <recommendedName>
        <fullName evidence="6 9">RNA polymerase II subunit A C-terminal domain phosphatase</fullName>
        <ecNumber evidence="2 9">3.1.3.16</ecNumber>
    </recommendedName>
</protein>
<dbReference type="InterPro" id="IPR004274">
    <property type="entry name" value="FCP1_dom"/>
</dbReference>
<feature type="compositionally biased region" description="Low complexity" evidence="10">
    <location>
        <begin position="677"/>
        <end position="701"/>
    </location>
</feature>
<dbReference type="InterPro" id="IPR023214">
    <property type="entry name" value="HAD_sf"/>
</dbReference>